<proteinExistence type="predicted"/>
<name>A0A9P6NCG4_9BASI</name>
<evidence type="ECO:0000256" key="1">
    <source>
        <dbReference type="SAM" id="SignalP"/>
    </source>
</evidence>
<dbReference type="Proteomes" id="UP000886653">
    <property type="component" value="Unassembled WGS sequence"/>
</dbReference>
<protein>
    <submittedName>
        <fullName evidence="2">Uncharacterized protein</fullName>
    </submittedName>
</protein>
<feature type="chain" id="PRO_5040350053" evidence="1">
    <location>
        <begin position="24"/>
        <end position="423"/>
    </location>
</feature>
<gene>
    <name evidence="2" type="ORF">CROQUDRAFT_108669</name>
</gene>
<dbReference type="EMBL" id="MU167301">
    <property type="protein sequence ID" value="KAG0144146.1"/>
    <property type="molecule type" value="Genomic_DNA"/>
</dbReference>
<evidence type="ECO:0000313" key="3">
    <source>
        <dbReference type="Proteomes" id="UP000886653"/>
    </source>
</evidence>
<keyword evidence="3" id="KW-1185">Reference proteome</keyword>
<accession>A0A9P6NCG4</accession>
<dbReference type="AlphaFoldDB" id="A0A9P6NCG4"/>
<evidence type="ECO:0000313" key="2">
    <source>
        <dbReference type="EMBL" id="KAG0144146.1"/>
    </source>
</evidence>
<sequence>MRSVPYCERWALSIATIMLLCCGIQPGLISSAPTAPTGTLVRRMVGEIDKAAELKPLRNIASSFSISSEENITVLNFEKYMTTVPREEQVPFRDWLNQQAQKNGFEIKEDGLYLESDITKYLEAWRDSRKKRLRASSEFYKIPVFKDSYLHGMSLYLPQFMDYFLPPKPELREAFENLLHNGYKLPNYRSGADFLAQYQAFAMEYTKDKGFMAEVPFISEYLPDNQRLRTAFLAHLQRYFAEGQNDFDPLTEAPVSSLMGAYLVWVMEFDVPNLEVPETQAYLRSRLWRAERINENREAYQRYYRPPYHMWKPDGQIETTFERFFRTGLGDPKLQYAFSKTIPNIRKTWTTPTEPRLFPGEIHAAYREFARRRREANIFRKIYYWFSDLTHRIKDSWKKMSFLDKLDTASDIVLIDAILSRRR</sequence>
<comment type="caution">
    <text evidence="2">The sequence shown here is derived from an EMBL/GenBank/DDBJ whole genome shotgun (WGS) entry which is preliminary data.</text>
</comment>
<organism evidence="2 3">
    <name type="scientific">Cronartium quercuum f. sp. fusiforme G11</name>
    <dbReference type="NCBI Taxonomy" id="708437"/>
    <lineage>
        <taxon>Eukaryota</taxon>
        <taxon>Fungi</taxon>
        <taxon>Dikarya</taxon>
        <taxon>Basidiomycota</taxon>
        <taxon>Pucciniomycotina</taxon>
        <taxon>Pucciniomycetes</taxon>
        <taxon>Pucciniales</taxon>
        <taxon>Coleosporiaceae</taxon>
        <taxon>Cronartium</taxon>
    </lineage>
</organism>
<dbReference type="OrthoDB" id="10664512at2759"/>
<keyword evidence="1" id="KW-0732">Signal</keyword>
<feature type="signal peptide" evidence="1">
    <location>
        <begin position="1"/>
        <end position="23"/>
    </location>
</feature>
<reference evidence="2" key="1">
    <citation type="submission" date="2013-11" db="EMBL/GenBank/DDBJ databases">
        <title>Genome sequence of the fusiform rust pathogen reveals effectors for host alternation and coevolution with pine.</title>
        <authorList>
            <consortium name="DOE Joint Genome Institute"/>
            <person name="Smith K."/>
            <person name="Pendleton A."/>
            <person name="Kubisiak T."/>
            <person name="Anderson C."/>
            <person name="Salamov A."/>
            <person name="Aerts A."/>
            <person name="Riley R."/>
            <person name="Clum A."/>
            <person name="Lindquist E."/>
            <person name="Ence D."/>
            <person name="Campbell M."/>
            <person name="Kronenberg Z."/>
            <person name="Feau N."/>
            <person name="Dhillon B."/>
            <person name="Hamelin R."/>
            <person name="Burleigh J."/>
            <person name="Smith J."/>
            <person name="Yandell M."/>
            <person name="Nelson C."/>
            <person name="Grigoriev I."/>
            <person name="Davis J."/>
        </authorList>
    </citation>
    <scope>NUCLEOTIDE SEQUENCE</scope>
    <source>
        <strain evidence="2">G11</strain>
    </source>
</reference>